<comment type="caution">
    <text evidence="1">The sequence shown here is derived from an EMBL/GenBank/DDBJ whole genome shotgun (WGS) entry which is preliminary data.</text>
</comment>
<reference evidence="2" key="1">
    <citation type="journal article" date="2024" name="Front. Bioeng. Biotechnol.">
        <title>Genome-scale model development and genomic sequencing of the oleaginous clade Lipomyces.</title>
        <authorList>
            <person name="Czajka J.J."/>
            <person name="Han Y."/>
            <person name="Kim J."/>
            <person name="Mondo S.J."/>
            <person name="Hofstad B.A."/>
            <person name="Robles A."/>
            <person name="Haridas S."/>
            <person name="Riley R."/>
            <person name="LaButti K."/>
            <person name="Pangilinan J."/>
            <person name="Andreopoulos W."/>
            <person name="Lipzen A."/>
            <person name="Yan J."/>
            <person name="Wang M."/>
            <person name="Ng V."/>
            <person name="Grigoriev I.V."/>
            <person name="Spatafora J.W."/>
            <person name="Magnuson J.K."/>
            <person name="Baker S.E."/>
            <person name="Pomraning K.R."/>
        </authorList>
    </citation>
    <scope>NUCLEOTIDE SEQUENCE [LARGE SCALE GENOMIC DNA]</scope>
    <source>
        <strain evidence="2">CBS 10300</strain>
    </source>
</reference>
<dbReference type="EMBL" id="MU970148">
    <property type="protein sequence ID" value="KAK9320027.1"/>
    <property type="molecule type" value="Genomic_DNA"/>
</dbReference>
<keyword evidence="2" id="KW-1185">Reference proteome</keyword>
<protein>
    <submittedName>
        <fullName evidence="1">Uncharacterized protein</fullName>
    </submittedName>
</protein>
<proteinExistence type="predicted"/>
<dbReference type="Proteomes" id="UP001489719">
    <property type="component" value="Unassembled WGS sequence"/>
</dbReference>
<organism evidence="1 2">
    <name type="scientific">Lipomyces orientalis</name>
    <dbReference type="NCBI Taxonomy" id="1233043"/>
    <lineage>
        <taxon>Eukaryota</taxon>
        <taxon>Fungi</taxon>
        <taxon>Dikarya</taxon>
        <taxon>Ascomycota</taxon>
        <taxon>Saccharomycotina</taxon>
        <taxon>Lipomycetes</taxon>
        <taxon>Lipomycetales</taxon>
        <taxon>Lipomycetaceae</taxon>
        <taxon>Lipomyces</taxon>
    </lineage>
</organism>
<gene>
    <name evidence="1" type="ORF">V1517DRAFT_330615</name>
</gene>
<accession>A0ACC3TFU4</accession>
<evidence type="ECO:0000313" key="1">
    <source>
        <dbReference type="EMBL" id="KAK9320027.1"/>
    </source>
</evidence>
<sequence>MCTCAPKFLNMLQLGLKIVVVLISAVTVTAETTAVSTAFPVPSILTPHYDTTPNYEVSPPSHLSFTVAYVTDWGNLTDWSKSSTISTRRQGTATFCSIQNRGFWLFGSTSTKALATGITTVFSSSISLAKTFAHPGWLVDIPADVWPPIPLTADEQEVTTTFHMRFSTEPHTHCAVVGSNKAIQFWDASLSVHCGQVAGTSMAVYQLNAESNVLTVTRRAALTINRNEYRYGSFATIVVAGHVYLYALDNRGSGAYQDVHIARAPSATVEDKSKWQYWDRGADTWSPTEPLPTTRRQSAAVISLPPENFFLESASVFYSAYHNSYLLFFLMDDSVSLRVKYSPTPLGPWSTNDKIVYTFPARVASALVTPVPFQSGSQIAGQIVLVSSVEWNSFDTRVRKLKFL</sequence>
<name>A0ACC3TFU4_9ASCO</name>
<evidence type="ECO:0000313" key="2">
    <source>
        <dbReference type="Proteomes" id="UP001489719"/>
    </source>
</evidence>